<comment type="catalytic activity">
    <reaction evidence="5">
        <text>alpha-D-glucose = beta-D-glucose</text>
        <dbReference type="Rhea" id="RHEA:10264"/>
        <dbReference type="ChEBI" id="CHEBI:15903"/>
        <dbReference type="ChEBI" id="CHEBI:17925"/>
        <dbReference type="EC" id="5.1.3.3"/>
    </reaction>
</comment>
<comment type="pathway">
    <text evidence="1 5">Carbohydrate metabolism; hexose metabolism.</text>
</comment>
<dbReference type="PANTHER" id="PTHR10091:SF0">
    <property type="entry name" value="GALACTOSE MUTAROTASE"/>
    <property type="match status" value="1"/>
</dbReference>
<organism evidence="6 7">
    <name type="scientific">Devosia algicola</name>
    <dbReference type="NCBI Taxonomy" id="3026418"/>
    <lineage>
        <taxon>Bacteria</taxon>
        <taxon>Pseudomonadati</taxon>
        <taxon>Pseudomonadota</taxon>
        <taxon>Alphaproteobacteria</taxon>
        <taxon>Hyphomicrobiales</taxon>
        <taxon>Devosiaceae</taxon>
        <taxon>Devosia</taxon>
    </lineage>
</organism>
<evidence type="ECO:0000256" key="4">
    <source>
        <dbReference type="ARBA" id="ARBA00023277"/>
    </source>
</evidence>
<dbReference type="InterPro" id="IPR047215">
    <property type="entry name" value="Galactose_mutarotase-like"/>
</dbReference>
<protein>
    <recommendedName>
        <fullName evidence="5">Aldose 1-epimerase</fullName>
        <ecNumber evidence="5">5.1.3.3</ecNumber>
    </recommendedName>
</protein>
<proteinExistence type="inferred from homology"/>
<dbReference type="InterPro" id="IPR011013">
    <property type="entry name" value="Gal_mutarotase_sf_dom"/>
</dbReference>
<evidence type="ECO:0000256" key="5">
    <source>
        <dbReference type="PIRNR" id="PIRNR005096"/>
    </source>
</evidence>
<gene>
    <name evidence="6" type="ORF">PSQ19_14080</name>
</gene>
<dbReference type="PIRSF" id="PIRSF005096">
    <property type="entry name" value="GALM"/>
    <property type="match status" value="1"/>
</dbReference>
<dbReference type="InterPro" id="IPR015443">
    <property type="entry name" value="Aldose_1-epimerase"/>
</dbReference>
<dbReference type="Proteomes" id="UP001220530">
    <property type="component" value="Chromosome"/>
</dbReference>
<dbReference type="EMBL" id="CP118246">
    <property type="protein sequence ID" value="WDR01837.1"/>
    <property type="molecule type" value="Genomic_DNA"/>
</dbReference>
<dbReference type="PANTHER" id="PTHR10091">
    <property type="entry name" value="ALDOSE-1-EPIMERASE"/>
    <property type="match status" value="1"/>
</dbReference>
<sequence length="336" mass="36859">MSVSVSSFGRFKDQPVEQFTFTSETGVEVDIISFGVVVRDWRVPVDAQLRSVVLGFDTIEDYVKHSPHFGSLAGRVANRIKDASFELDGELFKLPPNVGALQLHGGSDGLGLQVWKGIVNQEANSVSFSCFSPDGAMGYPGNVTFTAVYTLKRNRLRLDLSATADRSTPISLVQHQYFNLGTGPDVLDHKVQINSSAYTELGSDLCTTGAILPSKGTQYDLRTPRTLRDSTGAAVDYDINLVLDNGRDLNEPIALVEGPDGALTLSIWSDRPGVQFYNGVWTDVSVPGHNRPHYGKHSGLCLEDQCFPGALHNPHFPSIIHGPERPYRHWCEIEIC</sequence>
<keyword evidence="7" id="KW-1185">Reference proteome</keyword>
<comment type="similarity">
    <text evidence="2 5">Belongs to the aldose epimerase family.</text>
</comment>
<name>A0ABY7YKT4_9HYPH</name>
<keyword evidence="4 5" id="KW-0119">Carbohydrate metabolism</keyword>
<dbReference type="Gene3D" id="2.70.98.10">
    <property type="match status" value="1"/>
</dbReference>
<evidence type="ECO:0000256" key="2">
    <source>
        <dbReference type="ARBA" id="ARBA00006206"/>
    </source>
</evidence>
<accession>A0ABY7YKT4</accession>
<dbReference type="SUPFAM" id="SSF74650">
    <property type="entry name" value="Galactose mutarotase-like"/>
    <property type="match status" value="1"/>
</dbReference>
<reference evidence="6 7" key="1">
    <citation type="submission" date="2023-02" db="EMBL/GenBank/DDBJ databases">
        <title>Devosia algicola sp. nov., isolated from the phycosphere of marine algae.</title>
        <authorList>
            <person name="Kim J.M."/>
            <person name="Lee J.K."/>
            <person name="Choi B.J."/>
            <person name="Bayburt H."/>
            <person name="Jeon C.O."/>
        </authorList>
    </citation>
    <scope>NUCLEOTIDE SEQUENCE [LARGE SCALE GENOMIC DNA]</scope>
    <source>
        <strain evidence="6 7">G20-9</strain>
    </source>
</reference>
<dbReference type="EC" id="5.1.3.3" evidence="5"/>
<dbReference type="InterPro" id="IPR014718">
    <property type="entry name" value="GH-type_carb-bd"/>
</dbReference>
<dbReference type="InterPro" id="IPR008183">
    <property type="entry name" value="Aldose_1/G6P_1-epimerase"/>
</dbReference>
<evidence type="ECO:0000313" key="6">
    <source>
        <dbReference type="EMBL" id="WDR01837.1"/>
    </source>
</evidence>
<evidence type="ECO:0000313" key="7">
    <source>
        <dbReference type="Proteomes" id="UP001220530"/>
    </source>
</evidence>
<evidence type="ECO:0000256" key="3">
    <source>
        <dbReference type="ARBA" id="ARBA00023235"/>
    </source>
</evidence>
<keyword evidence="3 5" id="KW-0413">Isomerase</keyword>
<dbReference type="CDD" id="cd09019">
    <property type="entry name" value="galactose_mutarotase_like"/>
    <property type="match status" value="1"/>
</dbReference>
<evidence type="ECO:0000256" key="1">
    <source>
        <dbReference type="ARBA" id="ARBA00005028"/>
    </source>
</evidence>
<dbReference type="RefSeq" id="WP_282218247.1">
    <property type="nucleotide sequence ID" value="NZ_CP118246.1"/>
</dbReference>
<dbReference type="Pfam" id="PF01263">
    <property type="entry name" value="Aldose_epim"/>
    <property type="match status" value="1"/>
</dbReference>